<dbReference type="AlphaFoldDB" id="A0AAW1PL16"/>
<dbReference type="PANTHER" id="PTHR33403">
    <property type="entry name" value="SPR1"/>
    <property type="match status" value="1"/>
</dbReference>
<dbReference type="Proteomes" id="UP001465755">
    <property type="component" value="Unassembled WGS sequence"/>
</dbReference>
<sequence length="198" mass="20384">MASVDVNELVKPLLLRDLRVECRARGISPAGAREVLADRLKENMLVTNDFSLKGEGEPTQAGSIPAPAAAPAMPTGGNNYHRANGQNCGNFLTDRPSSRVLAPSGGGASQISFGNDVVDKPAAKVAHGHMAPVAAAKAPAAQSGPARADHMGGAASANDSHTNNYHRSGGQNRDNFITDRPSSRVLGPPGGQSQISFG</sequence>
<feature type="compositionally biased region" description="Low complexity" evidence="2">
    <location>
        <begin position="137"/>
        <end position="146"/>
    </location>
</feature>
<evidence type="ECO:0000256" key="2">
    <source>
        <dbReference type="SAM" id="MobiDB-lite"/>
    </source>
</evidence>
<comment type="similarity">
    <text evidence="1">Belongs to the SPIRAL1 family.</text>
</comment>
<dbReference type="EMBL" id="JALJOQ010000021">
    <property type="protein sequence ID" value="KAK9809308.1"/>
    <property type="molecule type" value="Genomic_DNA"/>
</dbReference>
<dbReference type="InterPro" id="IPR039613">
    <property type="entry name" value="SPR1/2/3/4/5"/>
</dbReference>
<name>A0AAW1PL16_9CHLO</name>
<evidence type="ECO:0000256" key="1">
    <source>
        <dbReference type="ARBA" id="ARBA00009656"/>
    </source>
</evidence>
<evidence type="ECO:0000313" key="4">
    <source>
        <dbReference type="EMBL" id="KAK9809308.1"/>
    </source>
</evidence>
<keyword evidence="5" id="KW-1185">Reference proteome</keyword>
<comment type="caution">
    <text evidence="4">The sequence shown here is derived from an EMBL/GenBank/DDBJ whole genome shotgun (WGS) entry which is preliminary data.</text>
</comment>
<dbReference type="PROSITE" id="PS50800">
    <property type="entry name" value="SAP"/>
    <property type="match status" value="1"/>
</dbReference>
<protein>
    <recommendedName>
        <fullName evidence="3">SAP domain-containing protein</fullName>
    </recommendedName>
</protein>
<dbReference type="PANTHER" id="PTHR33403:SF31">
    <property type="entry name" value="PROTEIN SPIRAL1-LIKE 1"/>
    <property type="match status" value="1"/>
</dbReference>
<dbReference type="GO" id="GO:0043622">
    <property type="term" value="P:cortical microtubule organization"/>
    <property type="evidence" value="ECO:0007669"/>
    <property type="project" value="InterPro"/>
</dbReference>
<dbReference type="GO" id="GO:0010005">
    <property type="term" value="C:cortical microtubule, transverse to long axis"/>
    <property type="evidence" value="ECO:0007669"/>
    <property type="project" value="TreeGrafter"/>
</dbReference>
<evidence type="ECO:0000313" key="5">
    <source>
        <dbReference type="Proteomes" id="UP001465755"/>
    </source>
</evidence>
<evidence type="ECO:0000259" key="3">
    <source>
        <dbReference type="PROSITE" id="PS50800"/>
    </source>
</evidence>
<reference evidence="4 5" key="1">
    <citation type="journal article" date="2024" name="Nat. Commun.">
        <title>Phylogenomics reveals the evolutionary origins of lichenization in chlorophyte algae.</title>
        <authorList>
            <person name="Puginier C."/>
            <person name="Libourel C."/>
            <person name="Otte J."/>
            <person name="Skaloud P."/>
            <person name="Haon M."/>
            <person name="Grisel S."/>
            <person name="Petersen M."/>
            <person name="Berrin J.G."/>
            <person name="Delaux P.M."/>
            <person name="Dal Grande F."/>
            <person name="Keller J."/>
        </authorList>
    </citation>
    <scope>NUCLEOTIDE SEQUENCE [LARGE SCALE GENOMIC DNA]</scope>
    <source>
        <strain evidence="4 5">SAG 2036</strain>
    </source>
</reference>
<organism evidence="4 5">
    <name type="scientific">Symbiochloris irregularis</name>
    <dbReference type="NCBI Taxonomy" id="706552"/>
    <lineage>
        <taxon>Eukaryota</taxon>
        <taxon>Viridiplantae</taxon>
        <taxon>Chlorophyta</taxon>
        <taxon>core chlorophytes</taxon>
        <taxon>Trebouxiophyceae</taxon>
        <taxon>Trebouxiales</taxon>
        <taxon>Trebouxiaceae</taxon>
        <taxon>Symbiochloris</taxon>
    </lineage>
</organism>
<dbReference type="InterPro" id="IPR003034">
    <property type="entry name" value="SAP_dom"/>
</dbReference>
<feature type="region of interest" description="Disordered" evidence="2">
    <location>
        <begin position="137"/>
        <end position="198"/>
    </location>
</feature>
<proteinExistence type="inferred from homology"/>
<gene>
    <name evidence="4" type="ORF">WJX73_003421</name>
</gene>
<feature type="domain" description="SAP" evidence="3">
    <location>
        <begin position="10"/>
        <end position="44"/>
    </location>
</feature>
<accession>A0AAW1PL16</accession>
<feature type="compositionally biased region" description="Polar residues" evidence="2">
    <location>
        <begin position="157"/>
        <end position="175"/>
    </location>
</feature>